<dbReference type="GO" id="GO:0005829">
    <property type="term" value="C:cytosol"/>
    <property type="evidence" value="ECO:0007669"/>
    <property type="project" value="TreeGrafter"/>
</dbReference>
<dbReference type="InterPro" id="IPR029756">
    <property type="entry name" value="MTH1187/YkoF-like"/>
</dbReference>
<evidence type="ECO:0000259" key="2">
    <source>
        <dbReference type="Pfam" id="PF01910"/>
    </source>
</evidence>
<keyword evidence="4" id="KW-1185">Reference proteome</keyword>
<accession>A0A2T0LFS5</accession>
<reference evidence="3 4" key="1">
    <citation type="submission" date="2018-03" db="EMBL/GenBank/DDBJ databases">
        <title>Genomic Encyclopedia of Archaeal and Bacterial Type Strains, Phase II (KMG-II): from individual species to whole genera.</title>
        <authorList>
            <person name="Goeker M."/>
        </authorList>
    </citation>
    <scope>NUCLEOTIDE SEQUENCE [LARGE SCALE GENOMIC DNA]</scope>
    <source>
        <strain evidence="3 4">DSM 44946</strain>
    </source>
</reference>
<dbReference type="PANTHER" id="PTHR33777:SF1">
    <property type="entry name" value="UPF0045 PROTEIN ECM15"/>
    <property type="match status" value="1"/>
</dbReference>
<dbReference type="InterPro" id="IPR051614">
    <property type="entry name" value="UPF0045_domain"/>
</dbReference>
<dbReference type="EMBL" id="PVNE01000008">
    <property type="protein sequence ID" value="PRX41086.1"/>
    <property type="molecule type" value="Genomic_DNA"/>
</dbReference>
<name>A0A2T0LFS5_9BACL</name>
<evidence type="ECO:0000256" key="1">
    <source>
        <dbReference type="ARBA" id="ARBA00010272"/>
    </source>
</evidence>
<organism evidence="3 4">
    <name type="scientific">Planifilum fimeticola</name>
    <dbReference type="NCBI Taxonomy" id="201975"/>
    <lineage>
        <taxon>Bacteria</taxon>
        <taxon>Bacillati</taxon>
        <taxon>Bacillota</taxon>
        <taxon>Bacilli</taxon>
        <taxon>Bacillales</taxon>
        <taxon>Thermoactinomycetaceae</taxon>
        <taxon>Planifilum</taxon>
    </lineage>
</organism>
<dbReference type="OrthoDB" id="2147383at2"/>
<sequence length="100" mass="10962">MPLMEISIVPVGTKTSSFSNAIKEVCRVIDQRGLNYQVTPTATVIEGDIDQLMNVAAEIHRTSLQSGADRVITQITIDDRLDQPMDLHSQVAKVQPSSVQ</sequence>
<dbReference type="Gene3D" id="3.30.70.930">
    <property type="match status" value="1"/>
</dbReference>
<dbReference type="SUPFAM" id="SSF89957">
    <property type="entry name" value="MTH1187/YkoF-like"/>
    <property type="match status" value="1"/>
</dbReference>
<dbReference type="Proteomes" id="UP000237797">
    <property type="component" value="Unassembled WGS sequence"/>
</dbReference>
<dbReference type="InterPro" id="IPR002767">
    <property type="entry name" value="Thiamine_BP"/>
</dbReference>
<proteinExistence type="inferred from homology"/>
<comment type="similarity">
    <text evidence="1">Belongs to the UPF0045 family.</text>
</comment>
<evidence type="ECO:0000313" key="4">
    <source>
        <dbReference type="Proteomes" id="UP000237797"/>
    </source>
</evidence>
<dbReference type="RefSeq" id="WP_106344727.1">
    <property type="nucleotide sequence ID" value="NZ_PVNE01000008.1"/>
</dbReference>
<dbReference type="AlphaFoldDB" id="A0A2T0LFS5"/>
<evidence type="ECO:0000313" key="3">
    <source>
        <dbReference type="EMBL" id="PRX41086.1"/>
    </source>
</evidence>
<comment type="caution">
    <text evidence="3">The sequence shown here is derived from an EMBL/GenBank/DDBJ whole genome shotgun (WGS) entry which is preliminary data.</text>
</comment>
<dbReference type="NCBIfam" id="TIGR00106">
    <property type="entry name" value="MTH1187 family thiamine-binding protein"/>
    <property type="match status" value="1"/>
</dbReference>
<feature type="domain" description="Thiamine-binding protein" evidence="2">
    <location>
        <begin position="4"/>
        <end position="95"/>
    </location>
</feature>
<dbReference type="PANTHER" id="PTHR33777">
    <property type="entry name" value="UPF0045 PROTEIN ECM15"/>
    <property type="match status" value="1"/>
</dbReference>
<dbReference type="Pfam" id="PF01910">
    <property type="entry name" value="Thiamine_BP"/>
    <property type="match status" value="1"/>
</dbReference>
<protein>
    <submittedName>
        <fullName evidence="3">Uncharacterized protein (TIGR00106 family)</fullName>
    </submittedName>
</protein>
<gene>
    <name evidence="3" type="ORF">CLV97_10814</name>
</gene>